<evidence type="ECO:0000313" key="3">
    <source>
        <dbReference type="EMBL" id="KAK7604739.1"/>
    </source>
</evidence>
<dbReference type="GO" id="GO:0019905">
    <property type="term" value="F:syntaxin binding"/>
    <property type="evidence" value="ECO:0007669"/>
    <property type="project" value="TreeGrafter"/>
</dbReference>
<accession>A0AAN9U2K6</accession>
<keyword evidence="4" id="KW-1185">Reference proteome</keyword>
<evidence type="ECO:0000313" key="4">
    <source>
        <dbReference type="Proteomes" id="UP001367676"/>
    </source>
</evidence>
<dbReference type="SMART" id="SM00320">
    <property type="entry name" value="WD40"/>
    <property type="match status" value="3"/>
</dbReference>
<dbReference type="InterPro" id="IPR015943">
    <property type="entry name" value="WD40/YVTN_repeat-like_dom_sf"/>
</dbReference>
<dbReference type="GO" id="GO:0045159">
    <property type="term" value="F:myosin II binding"/>
    <property type="evidence" value="ECO:0007669"/>
    <property type="project" value="TreeGrafter"/>
</dbReference>
<gene>
    <name evidence="3" type="ORF">V9T40_005925</name>
</gene>
<dbReference type="GO" id="GO:0005096">
    <property type="term" value="F:GTPase activator activity"/>
    <property type="evidence" value="ECO:0007669"/>
    <property type="project" value="TreeGrafter"/>
</dbReference>
<dbReference type="InterPro" id="IPR001680">
    <property type="entry name" value="WD40_rpt"/>
</dbReference>
<dbReference type="SUPFAM" id="SSF50978">
    <property type="entry name" value="WD40 repeat-like"/>
    <property type="match status" value="1"/>
</dbReference>
<evidence type="ECO:0000256" key="1">
    <source>
        <dbReference type="ARBA" id="ARBA00008070"/>
    </source>
</evidence>
<sequence length="284" mass="31898">MWKFYRGKSQQHSAERQKLQKELFSFCKTVHHGFPNKPTALAWDPKLRIAAVGTATGAIKIFGKCGVEFYGQHSTYDSMIVRLLFVPNEGKIISLCDNNSLHLWRINDTGIEEIESFVMEGKVKKVSALYIDEAKKNLLVGTEGGNVYSVDLQTFSLSENIIYQDVAMQNVPDGKKVNPGSVEAIAEQPGNPQNILIGYRRGLMILWNKQSSTSIQTYVNNQQLESFCWDPVGKKFLSSHNDGSYVFWSTESGEPVEEPITVYGPFPCKAITKIQWCKSLEDTG</sequence>
<dbReference type="InterPro" id="IPR036322">
    <property type="entry name" value="WD40_repeat_dom_sf"/>
</dbReference>
<dbReference type="PANTHER" id="PTHR10241:SF29">
    <property type="entry name" value="LETHAL(2) GIANT LARVAE PROTEIN"/>
    <property type="match status" value="1"/>
</dbReference>
<comment type="similarity">
    <text evidence="1">Belongs to the WD repeat L(2)GL family.</text>
</comment>
<dbReference type="PANTHER" id="PTHR10241">
    <property type="entry name" value="LETHAL 2 GIANT LARVAE PROTEIN"/>
    <property type="match status" value="1"/>
</dbReference>
<proteinExistence type="inferred from homology"/>
<dbReference type="GO" id="GO:0030866">
    <property type="term" value="P:cortical actin cytoskeleton organization"/>
    <property type="evidence" value="ECO:0007669"/>
    <property type="project" value="TreeGrafter"/>
</dbReference>
<dbReference type="Proteomes" id="UP001367676">
    <property type="component" value="Unassembled WGS sequence"/>
</dbReference>
<dbReference type="EMBL" id="JBBCAQ010000003">
    <property type="protein sequence ID" value="KAK7604739.1"/>
    <property type="molecule type" value="Genomic_DNA"/>
</dbReference>
<dbReference type="GO" id="GO:0006893">
    <property type="term" value="P:Golgi to plasma membrane transport"/>
    <property type="evidence" value="ECO:0007669"/>
    <property type="project" value="TreeGrafter"/>
</dbReference>
<dbReference type="AlphaFoldDB" id="A0AAN9U2K6"/>
<dbReference type="GO" id="GO:0032878">
    <property type="term" value="P:regulation of establishment or maintenance of cell polarity"/>
    <property type="evidence" value="ECO:0007669"/>
    <property type="project" value="TreeGrafter"/>
</dbReference>
<dbReference type="GO" id="GO:0006887">
    <property type="term" value="P:exocytosis"/>
    <property type="evidence" value="ECO:0007669"/>
    <property type="project" value="UniProtKB-KW"/>
</dbReference>
<name>A0AAN9U2K6_9HEMI</name>
<evidence type="ECO:0000256" key="2">
    <source>
        <dbReference type="ARBA" id="ARBA00022483"/>
    </source>
</evidence>
<comment type="caution">
    <text evidence="3">The sequence shown here is derived from an EMBL/GenBank/DDBJ whole genome shotgun (WGS) entry which is preliminary data.</text>
</comment>
<dbReference type="GO" id="GO:0008593">
    <property type="term" value="P:regulation of Notch signaling pathway"/>
    <property type="evidence" value="ECO:0007669"/>
    <property type="project" value="TreeGrafter"/>
</dbReference>
<dbReference type="GO" id="GO:0030864">
    <property type="term" value="C:cortical actin cytoskeleton"/>
    <property type="evidence" value="ECO:0007669"/>
    <property type="project" value="TreeGrafter"/>
</dbReference>
<organism evidence="3 4">
    <name type="scientific">Parthenolecanium corni</name>
    <dbReference type="NCBI Taxonomy" id="536013"/>
    <lineage>
        <taxon>Eukaryota</taxon>
        <taxon>Metazoa</taxon>
        <taxon>Ecdysozoa</taxon>
        <taxon>Arthropoda</taxon>
        <taxon>Hexapoda</taxon>
        <taxon>Insecta</taxon>
        <taxon>Pterygota</taxon>
        <taxon>Neoptera</taxon>
        <taxon>Paraneoptera</taxon>
        <taxon>Hemiptera</taxon>
        <taxon>Sternorrhyncha</taxon>
        <taxon>Coccoidea</taxon>
        <taxon>Coccidae</taxon>
        <taxon>Parthenolecanium</taxon>
    </lineage>
</organism>
<dbReference type="GO" id="GO:0005886">
    <property type="term" value="C:plasma membrane"/>
    <property type="evidence" value="ECO:0007669"/>
    <property type="project" value="TreeGrafter"/>
</dbReference>
<evidence type="ECO:0008006" key="5">
    <source>
        <dbReference type="Google" id="ProtNLM"/>
    </source>
</evidence>
<dbReference type="GO" id="GO:0051294">
    <property type="term" value="P:establishment of spindle orientation"/>
    <property type="evidence" value="ECO:0007669"/>
    <property type="project" value="TreeGrafter"/>
</dbReference>
<dbReference type="Gene3D" id="2.130.10.10">
    <property type="entry name" value="YVTN repeat-like/Quinoprotein amine dehydrogenase"/>
    <property type="match status" value="2"/>
</dbReference>
<protein>
    <recommendedName>
        <fullName evidence="5">Lethal giant larvae</fullName>
    </recommendedName>
</protein>
<keyword evidence="2" id="KW-0268">Exocytosis</keyword>
<reference evidence="3 4" key="1">
    <citation type="submission" date="2024-03" db="EMBL/GenBank/DDBJ databases">
        <title>Adaptation during the transition from Ophiocordyceps entomopathogen to insect associate is accompanied by gene loss and intensified selection.</title>
        <authorList>
            <person name="Ward C.M."/>
            <person name="Onetto C.A."/>
            <person name="Borneman A.R."/>
        </authorList>
    </citation>
    <scope>NUCLEOTIDE SEQUENCE [LARGE SCALE GENOMIC DNA]</scope>
    <source>
        <strain evidence="3">AWRI1</strain>
        <tissue evidence="3">Single Adult Female</tissue>
    </source>
</reference>